<evidence type="ECO:0000256" key="1">
    <source>
        <dbReference type="SAM" id="MobiDB-lite"/>
    </source>
</evidence>
<evidence type="ECO:0000313" key="2">
    <source>
        <dbReference type="EMBL" id="KAE9411603.1"/>
    </source>
</evidence>
<sequence>MAKKLKSSKSASAAKSKKNVENFDTVQTKRETLEQTASLLFRSSPNKLQIIIDVDEDNANLDGVSEHLLNFSPGEAGVEHLRTRSNKRKRSDESDKIAAGSKVQEWQARSNGVATEEEREATTDQSPPKRPKPANAAPQSQSQPLDQGTSQNYTRPTQKELRVVLKKLKDYPNQRIDLKVEIDEAEMMLKCANAVYEQTEVELTEMKWFRYIVEEDVLRHQKQEPTLVDGTEKLGKESSKGKAWKEWLAANSIQHRPEAMGWGYWKEKMNSSIKENAPARAESVEV</sequence>
<dbReference type="OrthoDB" id="3270863at2759"/>
<dbReference type="Proteomes" id="UP000799118">
    <property type="component" value="Unassembled WGS sequence"/>
</dbReference>
<feature type="compositionally biased region" description="Polar residues" evidence="1">
    <location>
        <begin position="139"/>
        <end position="156"/>
    </location>
</feature>
<feature type="region of interest" description="Disordered" evidence="1">
    <location>
        <begin position="1"/>
        <end position="29"/>
    </location>
</feature>
<evidence type="ECO:0000313" key="3">
    <source>
        <dbReference type="Proteomes" id="UP000799118"/>
    </source>
</evidence>
<feature type="region of interest" description="Disordered" evidence="1">
    <location>
        <begin position="75"/>
        <end position="157"/>
    </location>
</feature>
<accession>A0A6A4IQW9</accession>
<dbReference type="AlphaFoldDB" id="A0A6A4IQW9"/>
<keyword evidence="3" id="KW-1185">Reference proteome</keyword>
<reference evidence="2" key="1">
    <citation type="journal article" date="2019" name="Environ. Microbiol.">
        <title>Fungal ecological strategies reflected in gene transcription - a case study of two litter decomposers.</title>
        <authorList>
            <person name="Barbi F."/>
            <person name="Kohler A."/>
            <person name="Barry K."/>
            <person name="Baskaran P."/>
            <person name="Daum C."/>
            <person name="Fauchery L."/>
            <person name="Ihrmark K."/>
            <person name="Kuo A."/>
            <person name="LaButti K."/>
            <person name="Lipzen A."/>
            <person name="Morin E."/>
            <person name="Grigoriev I.V."/>
            <person name="Henrissat B."/>
            <person name="Lindahl B."/>
            <person name="Martin F."/>
        </authorList>
    </citation>
    <scope>NUCLEOTIDE SEQUENCE</scope>
    <source>
        <strain evidence="2">JB14</strain>
    </source>
</reference>
<gene>
    <name evidence="2" type="ORF">BT96DRAFT_1011385</name>
</gene>
<proteinExistence type="predicted"/>
<organism evidence="2 3">
    <name type="scientific">Gymnopus androsaceus JB14</name>
    <dbReference type="NCBI Taxonomy" id="1447944"/>
    <lineage>
        <taxon>Eukaryota</taxon>
        <taxon>Fungi</taxon>
        <taxon>Dikarya</taxon>
        <taxon>Basidiomycota</taxon>
        <taxon>Agaricomycotina</taxon>
        <taxon>Agaricomycetes</taxon>
        <taxon>Agaricomycetidae</taxon>
        <taxon>Agaricales</taxon>
        <taxon>Marasmiineae</taxon>
        <taxon>Omphalotaceae</taxon>
        <taxon>Gymnopus</taxon>
    </lineage>
</organism>
<dbReference type="EMBL" id="ML769383">
    <property type="protein sequence ID" value="KAE9411603.1"/>
    <property type="molecule type" value="Genomic_DNA"/>
</dbReference>
<protein>
    <submittedName>
        <fullName evidence="2">Uncharacterized protein</fullName>
    </submittedName>
</protein>
<name>A0A6A4IQW9_9AGAR</name>